<evidence type="ECO:0000313" key="1">
    <source>
        <dbReference type="EMBL" id="KAG5463627.1"/>
    </source>
</evidence>
<dbReference type="Proteomes" id="UP000673691">
    <property type="component" value="Unassembled WGS sequence"/>
</dbReference>
<reference evidence="1 2" key="1">
    <citation type="journal article" name="Sci. Rep.">
        <title>Genome-scale phylogenetic analyses confirm Olpidium as the closest living zoosporic fungus to the non-flagellated, terrestrial fungi.</title>
        <authorList>
            <person name="Chang Y."/>
            <person name="Rochon D."/>
            <person name="Sekimoto S."/>
            <person name="Wang Y."/>
            <person name="Chovatia M."/>
            <person name="Sandor L."/>
            <person name="Salamov A."/>
            <person name="Grigoriev I.V."/>
            <person name="Stajich J.E."/>
            <person name="Spatafora J.W."/>
        </authorList>
    </citation>
    <scope>NUCLEOTIDE SEQUENCE [LARGE SCALE GENOMIC DNA]</scope>
    <source>
        <strain evidence="1">S191</strain>
    </source>
</reference>
<comment type="caution">
    <text evidence="1">The sequence shown here is derived from an EMBL/GenBank/DDBJ whole genome shotgun (WGS) entry which is preliminary data.</text>
</comment>
<sequence>CDRSSAELARRLASRASQCFPWRSSASPSPLPPARLFCALPSSAGALPPSASRPRALFAASASERSWTPARKRTWALGGETPTPANESPPKQGSACNPLTYSPIPFNLAAWWKYAEQTHFLMKTRQKRANREQLAPAMFLQAAGRIGPELAPARHHLIFHVPNNVPLLPHLPRLPHGLGMDEMPSAPRVTVIVGLPLVVNMKQCEVVALWHEELLPCRVRLLLPLLRSVEDRGHRQQGDDGLGEANGR</sequence>
<evidence type="ECO:0000313" key="2">
    <source>
        <dbReference type="Proteomes" id="UP000673691"/>
    </source>
</evidence>
<dbReference type="EMBL" id="JAEFCI010000329">
    <property type="protein sequence ID" value="KAG5463627.1"/>
    <property type="molecule type" value="Genomic_DNA"/>
</dbReference>
<gene>
    <name evidence="1" type="ORF">BJ554DRAFT_5914</name>
</gene>
<proteinExistence type="predicted"/>
<dbReference type="AlphaFoldDB" id="A0A8H8DMS8"/>
<organism evidence="1 2">
    <name type="scientific">Olpidium bornovanus</name>
    <dbReference type="NCBI Taxonomy" id="278681"/>
    <lineage>
        <taxon>Eukaryota</taxon>
        <taxon>Fungi</taxon>
        <taxon>Fungi incertae sedis</taxon>
        <taxon>Olpidiomycota</taxon>
        <taxon>Olpidiomycotina</taxon>
        <taxon>Olpidiomycetes</taxon>
        <taxon>Olpidiales</taxon>
        <taxon>Olpidiaceae</taxon>
        <taxon>Olpidium</taxon>
    </lineage>
</organism>
<protein>
    <submittedName>
        <fullName evidence="1">Uncharacterized protein</fullName>
    </submittedName>
</protein>
<keyword evidence="2" id="KW-1185">Reference proteome</keyword>
<feature type="non-terminal residue" evidence="1">
    <location>
        <position position="1"/>
    </location>
</feature>
<name>A0A8H8DMS8_9FUNG</name>
<accession>A0A8H8DMS8</accession>